<protein>
    <recommendedName>
        <fullName evidence="6">DUF2129 domain-containing protein</fullName>
    </recommendedName>
</protein>
<reference evidence="3 5" key="2">
    <citation type="journal article" date="2015" name="Genome Announc.">
        <title>Expanding the biotechnology potential of lactobacilli through comparative genomics of 213 strains and associated genera.</title>
        <authorList>
            <person name="Sun Z."/>
            <person name="Harris H.M."/>
            <person name="McCann A."/>
            <person name="Guo C."/>
            <person name="Argimon S."/>
            <person name="Zhang W."/>
            <person name="Yang X."/>
            <person name="Jeffery I.B."/>
            <person name="Cooney J.C."/>
            <person name="Kagawa T.F."/>
            <person name="Liu W."/>
            <person name="Song Y."/>
            <person name="Salvetti E."/>
            <person name="Wrobel A."/>
            <person name="Rasinkangas P."/>
            <person name="Parkhill J."/>
            <person name="Rea M.C."/>
            <person name="O'Sullivan O."/>
            <person name="Ritari J."/>
            <person name="Douillard F.P."/>
            <person name="Paul Ross R."/>
            <person name="Yang R."/>
            <person name="Briner A.E."/>
            <person name="Felis G.E."/>
            <person name="de Vos W.M."/>
            <person name="Barrangou R."/>
            <person name="Klaenhammer T.R."/>
            <person name="Caufield P.W."/>
            <person name="Cui Y."/>
            <person name="Zhang H."/>
            <person name="O'Toole P.W."/>
        </authorList>
    </citation>
    <scope>NUCLEOTIDE SEQUENCE [LARGE SCALE GENOMIC DNA]</scope>
    <source>
        <strain evidence="3 5">DSM 23908</strain>
    </source>
</reference>
<dbReference type="OrthoDB" id="2990788at2"/>
<evidence type="ECO:0000313" key="4">
    <source>
        <dbReference type="Proteomes" id="UP000009326"/>
    </source>
</evidence>
<gene>
    <name evidence="2" type="ORF">BN52_03145</name>
    <name evidence="3" type="ORF">FC38_GL001140</name>
</gene>
<dbReference type="Proteomes" id="UP000051521">
    <property type="component" value="Unassembled WGS sequence"/>
</dbReference>
<dbReference type="RefSeq" id="WP_008473322.1">
    <property type="nucleotide sequence ID" value="NZ_AYZO01000030.1"/>
</dbReference>
<proteinExistence type="predicted"/>
<evidence type="ECO:0000256" key="1">
    <source>
        <dbReference type="ARBA" id="ARBA00022490"/>
    </source>
</evidence>
<dbReference type="STRING" id="1423751.FC38_GL001140"/>
<dbReference type="Pfam" id="PF09902">
    <property type="entry name" value="DUF2129"/>
    <property type="match status" value="1"/>
</dbReference>
<organism evidence="2 4">
    <name type="scientific">Lactobacillus gigeriorum DSM 23908 = CRBIP 24.85</name>
    <dbReference type="NCBI Taxonomy" id="1423751"/>
    <lineage>
        <taxon>Bacteria</taxon>
        <taxon>Bacillati</taxon>
        <taxon>Bacillota</taxon>
        <taxon>Bacilli</taxon>
        <taxon>Lactobacillales</taxon>
        <taxon>Lactobacillaceae</taxon>
        <taxon>Lactobacillus</taxon>
    </lineage>
</organism>
<sequence>MSINQDLKEAGLTQRMGLIVYLVNPREQYKLRYYGDIVYFSNKMNYCVIYLNSDDEDLIDEIKELSFVKKVEKAATESLNLDSQYIENQIAKMAEETEAELEKRQTEGVELLN</sequence>
<reference evidence="2 4" key="1">
    <citation type="submission" date="2012-06" db="EMBL/GenBank/DDBJ databases">
        <title>Draft genome sequence of Lactobacillus gigeriorum CRBIP 24.85T, isolated from chicken crop.</title>
        <authorList>
            <person name="Cousin S."/>
            <person name="Ma L."/>
            <person name="Creno S."/>
            <person name="Clermont D."/>
            <person name="Loux V."/>
            <person name="Bizet C."/>
            <person name="Bouchier C."/>
        </authorList>
    </citation>
    <scope>NUCLEOTIDE SEQUENCE [LARGE SCALE GENOMIC DNA]</scope>
    <source>
        <strain evidence="4">CRBIP 24.85T</strain>
        <strain evidence="2">Type strain: CRBIP 24.85</strain>
    </source>
</reference>
<accession>I7J2Y3</accession>
<name>I7J2Y3_9LACO</name>
<dbReference type="EMBL" id="CAKC01000058">
    <property type="protein sequence ID" value="CCI87167.1"/>
    <property type="molecule type" value="Genomic_DNA"/>
</dbReference>
<evidence type="ECO:0000313" key="3">
    <source>
        <dbReference type="EMBL" id="KRN10471.1"/>
    </source>
</evidence>
<comment type="caution">
    <text evidence="2">The sequence shown here is derived from an EMBL/GenBank/DDBJ whole genome shotgun (WGS) entry which is preliminary data.</text>
</comment>
<dbReference type="EMBL" id="AYZO01000030">
    <property type="protein sequence ID" value="KRN10471.1"/>
    <property type="molecule type" value="Genomic_DNA"/>
</dbReference>
<dbReference type="AlphaFoldDB" id="I7J2Y3"/>
<evidence type="ECO:0008006" key="6">
    <source>
        <dbReference type="Google" id="ProtNLM"/>
    </source>
</evidence>
<evidence type="ECO:0000313" key="5">
    <source>
        <dbReference type="Proteomes" id="UP000051521"/>
    </source>
</evidence>
<keyword evidence="5" id="KW-1185">Reference proteome</keyword>
<dbReference type="InterPro" id="IPR016979">
    <property type="entry name" value="DUF2129"/>
</dbReference>
<keyword evidence="1" id="KW-0963">Cytoplasm</keyword>
<evidence type="ECO:0000313" key="2">
    <source>
        <dbReference type="EMBL" id="CCI87167.1"/>
    </source>
</evidence>
<dbReference type="Proteomes" id="UP000009326">
    <property type="component" value="Unassembled WGS sequence"/>
</dbReference>
<dbReference type="PATRIC" id="fig|1423751.3.peg.1177"/>